<evidence type="ECO:0000313" key="2">
    <source>
        <dbReference type="EMBL" id="QIZ72525.1"/>
    </source>
</evidence>
<dbReference type="RefSeq" id="WP_168570673.1">
    <property type="nucleotide sequence ID" value="NZ_CP051167.1"/>
</dbReference>
<feature type="coiled-coil region" evidence="1">
    <location>
        <begin position="15"/>
        <end position="57"/>
    </location>
</feature>
<dbReference type="EMBL" id="CP051167">
    <property type="protein sequence ID" value="QIZ72525.1"/>
    <property type="molecule type" value="Genomic_DNA"/>
</dbReference>
<evidence type="ECO:0000313" key="3">
    <source>
        <dbReference type="Proteomes" id="UP000500857"/>
    </source>
</evidence>
<organism evidence="2 3">
    <name type="scientific">Oxynema aestuarii AP17</name>
    <dbReference type="NCBI Taxonomy" id="2064643"/>
    <lineage>
        <taxon>Bacteria</taxon>
        <taxon>Bacillati</taxon>
        <taxon>Cyanobacteriota</taxon>
        <taxon>Cyanophyceae</taxon>
        <taxon>Oscillatoriophycideae</taxon>
        <taxon>Oscillatoriales</taxon>
        <taxon>Oscillatoriaceae</taxon>
        <taxon>Oxynema</taxon>
        <taxon>Oxynema aestuarii</taxon>
    </lineage>
</organism>
<dbReference type="Proteomes" id="UP000500857">
    <property type="component" value="Chromosome"/>
</dbReference>
<keyword evidence="3" id="KW-1185">Reference proteome</keyword>
<gene>
    <name evidence="2" type="ORF">HCG48_19625</name>
</gene>
<dbReference type="AlphaFoldDB" id="A0A6H1U1J6"/>
<proteinExistence type="predicted"/>
<name>A0A6H1U1J6_9CYAN</name>
<protein>
    <submittedName>
        <fullName evidence="2">Uncharacterized protein</fullName>
    </submittedName>
</protein>
<accession>A0A6H1U1J6</accession>
<dbReference type="KEGG" id="oxy:HCG48_19625"/>
<sequence>MPTVAPTRPNTHPGLSESDRLLERLKSQYAAAQQVKFLHLQAEAETLFQQLQTLRQQDRSQCD</sequence>
<evidence type="ECO:0000256" key="1">
    <source>
        <dbReference type="SAM" id="Coils"/>
    </source>
</evidence>
<reference evidence="2 3" key="1">
    <citation type="submission" date="2020-04" db="EMBL/GenBank/DDBJ databases">
        <authorList>
            <person name="Basu S."/>
            <person name="Maruthanayagam V."/>
            <person name="Chakraborty S."/>
            <person name="Pramanik A."/>
            <person name="Mukherjee J."/>
            <person name="Brink B."/>
        </authorList>
    </citation>
    <scope>NUCLEOTIDE SEQUENCE [LARGE SCALE GENOMIC DNA]</scope>
    <source>
        <strain evidence="2 3">AP17</strain>
    </source>
</reference>
<keyword evidence="1" id="KW-0175">Coiled coil</keyword>